<evidence type="ECO:0000313" key="3">
    <source>
        <dbReference type="Proteomes" id="UP000737420"/>
    </source>
</evidence>
<accession>A0ABD0B804</accession>
<evidence type="ECO:0000256" key="1">
    <source>
        <dbReference type="SAM" id="MobiDB-lite"/>
    </source>
</evidence>
<sequence length="96" mass="10277">MANNKSPKDPWYSPLEMPNGDPISGCAAFNRRVKLKGGMQTILKEVAIKAGQAAAIAALATYEAEQTTLTPPPSPRPVRKRQPSSNRPGNTPGNLH</sequence>
<evidence type="ECO:0000313" key="2">
    <source>
        <dbReference type="EMBL" id="GJB92346.1"/>
    </source>
</evidence>
<reference evidence="2 3" key="1">
    <citation type="submission" date="2021-07" db="EMBL/GenBank/DDBJ databases">
        <title>Draft genome sequence of carbapenem-resistant Aeromonas spp. in Japan.</title>
        <authorList>
            <person name="Maehana S."/>
            <person name="Suzuki M."/>
            <person name="Kitasato H."/>
        </authorList>
    </citation>
    <scope>NUCLEOTIDE SEQUENCE [LARGE SCALE GENOMIC DNA]</scope>
    <source>
        <strain evidence="2 3">KAM382</strain>
    </source>
</reference>
<dbReference type="EMBL" id="BPOP01000022">
    <property type="protein sequence ID" value="GJB92346.1"/>
    <property type="molecule type" value="Genomic_DNA"/>
</dbReference>
<name>A0ABD0B804_AERCA</name>
<organism evidence="2 3">
    <name type="scientific">Aeromonas caviae</name>
    <name type="common">Aeromonas punctata</name>
    <dbReference type="NCBI Taxonomy" id="648"/>
    <lineage>
        <taxon>Bacteria</taxon>
        <taxon>Pseudomonadati</taxon>
        <taxon>Pseudomonadota</taxon>
        <taxon>Gammaproteobacteria</taxon>
        <taxon>Aeromonadales</taxon>
        <taxon>Aeromonadaceae</taxon>
        <taxon>Aeromonas</taxon>
    </lineage>
</organism>
<comment type="caution">
    <text evidence="2">The sequence shown here is derived from an EMBL/GenBank/DDBJ whole genome shotgun (WGS) entry which is preliminary data.</text>
</comment>
<feature type="region of interest" description="Disordered" evidence="1">
    <location>
        <begin position="1"/>
        <end position="22"/>
    </location>
</feature>
<dbReference type="AlphaFoldDB" id="A0ABD0B804"/>
<proteinExistence type="predicted"/>
<dbReference type="RefSeq" id="WP_190284463.1">
    <property type="nucleotide sequence ID" value="NZ_JAWZVQ010000013.1"/>
</dbReference>
<protein>
    <submittedName>
        <fullName evidence="2">Uncharacterized protein</fullName>
    </submittedName>
</protein>
<gene>
    <name evidence="2" type="ORF">KAM382_24070</name>
</gene>
<feature type="compositionally biased region" description="Polar residues" evidence="1">
    <location>
        <begin position="83"/>
        <end position="96"/>
    </location>
</feature>
<dbReference type="Proteomes" id="UP000737420">
    <property type="component" value="Unassembled WGS sequence"/>
</dbReference>
<feature type="region of interest" description="Disordered" evidence="1">
    <location>
        <begin position="64"/>
        <end position="96"/>
    </location>
</feature>